<dbReference type="PANTHER" id="PTHR30349:SF77">
    <property type="entry name" value="TYROSINE RECOMBINASE XERC"/>
    <property type="match status" value="1"/>
</dbReference>
<dbReference type="SUPFAM" id="SSF56349">
    <property type="entry name" value="DNA breaking-rejoining enzymes"/>
    <property type="match status" value="1"/>
</dbReference>
<dbReference type="PANTHER" id="PTHR30349">
    <property type="entry name" value="PHAGE INTEGRASE-RELATED"/>
    <property type="match status" value="1"/>
</dbReference>
<dbReference type="Proteomes" id="UP000534286">
    <property type="component" value="Unassembled WGS sequence"/>
</dbReference>
<dbReference type="AlphaFoldDB" id="A0A7W7S5M5"/>
<dbReference type="Pfam" id="PF00589">
    <property type="entry name" value="Phage_integrase"/>
    <property type="match status" value="1"/>
</dbReference>
<dbReference type="InterPro" id="IPR010998">
    <property type="entry name" value="Integrase_recombinase_N"/>
</dbReference>
<evidence type="ECO:0000256" key="1">
    <source>
        <dbReference type="ARBA" id="ARBA00004496"/>
    </source>
</evidence>
<keyword evidence="7" id="KW-1185">Reference proteome</keyword>
<evidence type="ECO:0000256" key="3">
    <source>
        <dbReference type="ARBA" id="ARBA00023125"/>
    </source>
</evidence>
<dbReference type="Gene3D" id="1.10.443.10">
    <property type="entry name" value="Intergrase catalytic core"/>
    <property type="match status" value="1"/>
</dbReference>
<protein>
    <submittedName>
        <fullName evidence="6">Integrase</fullName>
    </submittedName>
</protein>
<accession>A0A7W7S5M5</accession>
<dbReference type="GO" id="GO:0006310">
    <property type="term" value="P:DNA recombination"/>
    <property type="evidence" value="ECO:0007669"/>
    <property type="project" value="UniProtKB-KW"/>
</dbReference>
<gene>
    <name evidence="6" type="ORF">FHR32_008734</name>
</gene>
<proteinExistence type="predicted"/>
<dbReference type="EMBL" id="JACHJU010000008">
    <property type="protein sequence ID" value="MBB4944328.1"/>
    <property type="molecule type" value="Genomic_DNA"/>
</dbReference>
<dbReference type="PROSITE" id="PS51898">
    <property type="entry name" value="TYR_RECOMBINASE"/>
    <property type="match status" value="1"/>
</dbReference>
<evidence type="ECO:0000259" key="5">
    <source>
        <dbReference type="PROSITE" id="PS51898"/>
    </source>
</evidence>
<dbReference type="GO" id="GO:0003677">
    <property type="term" value="F:DNA binding"/>
    <property type="evidence" value="ECO:0007669"/>
    <property type="project" value="UniProtKB-KW"/>
</dbReference>
<evidence type="ECO:0000256" key="2">
    <source>
        <dbReference type="ARBA" id="ARBA00022908"/>
    </source>
</evidence>
<dbReference type="InterPro" id="IPR011010">
    <property type="entry name" value="DNA_brk_join_enz"/>
</dbReference>
<dbReference type="InterPro" id="IPR013762">
    <property type="entry name" value="Integrase-like_cat_sf"/>
</dbReference>
<name>A0A7W7S5M5_9ACTN</name>
<dbReference type="InterPro" id="IPR050090">
    <property type="entry name" value="Tyrosine_recombinase_XerCD"/>
</dbReference>
<comment type="subcellular location">
    <subcellularLocation>
        <location evidence="1">Cytoplasm</location>
    </subcellularLocation>
</comment>
<dbReference type="Gene3D" id="1.10.150.130">
    <property type="match status" value="1"/>
</dbReference>
<dbReference type="RefSeq" id="WP_184760159.1">
    <property type="nucleotide sequence ID" value="NZ_BAABEK010000127.1"/>
</dbReference>
<feature type="domain" description="Tyr recombinase" evidence="5">
    <location>
        <begin position="158"/>
        <end position="391"/>
    </location>
</feature>
<evidence type="ECO:0000313" key="6">
    <source>
        <dbReference type="EMBL" id="MBB4944328.1"/>
    </source>
</evidence>
<keyword evidence="3" id="KW-0238">DNA-binding</keyword>
<sequence length="392" mass="42700">MPSPTPSSAASAAGPDRRKITSRKVIGLPVGLDPAEDDLGVWIEHYLDLAVRGVRSAEVTGKISRHLERLRAWITTGLGHARVSAITAREMTAWRDHLAAAGRHAKDGSAAAMAPATVNNHLAHASALFSWISAHAPAALLPSGDPTKRVEPLRLPAPEVRALSGAQVRTVKNVLDRLESFHQLTGRRHRRHRGDRSTATHRHARPLRDRAIVHTLLGTGLRRAEIAGLDLAQLQPRDPEHLRQAKKAKLTGVRGKGRTSRSVFLGRDARTALADYLEGERDGDATDDSTALFLAASSIAARRPDGRLSPRSINTIVGEIGAICDLQVAGADRQLGTLRPHDLRHTFAYQLSQASGHNRAELERRLGHSSDRYLRIYTNPPDDIAAAYVEDF</sequence>
<dbReference type="CDD" id="cd00397">
    <property type="entry name" value="DNA_BRE_C"/>
    <property type="match status" value="1"/>
</dbReference>
<evidence type="ECO:0000256" key="4">
    <source>
        <dbReference type="ARBA" id="ARBA00023172"/>
    </source>
</evidence>
<reference evidence="6 7" key="1">
    <citation type="submission" date="2020-08" db="EMBL/GenBank/DDBJ databases">
        <title>Sequencing the genomes of 1000 actinobacteria strains.</title>
        <authorList>
            <person name="Klenk H.-P."/>
        </authorList>
    </citation>
    <scope>NUCLEOTIDE SEQUENCE [LARGE SCALE GENOMIC DNA]</scope>
    <source>
        <strain evidence="6 7">DSM 43023</strain>
    </source>
</reference>
<keyword evidence="2" id="KW-0229">DNA integration</keyword>
<evidence type="ECO:0000313" key="7">
    <source>
        <dbReference type="Proteomes" id="UP000534286"/>
    </source>
</evidence>
<keyword evidence="4" id="KW-0233">DNA recombination</keyword>
<comment type="caution">
    <text evidence="6">The sequence shown here is derived from an EMBL/GenBank/DDBJ whole genome shotgun (WGS) entry which is preliminary data.</text>
</comment>
<dbReference type="GO" id="GO:0005737">
    <property type="term" value="C:cytoplasm"/>
    <property type="evidence" value="ECO:0007669"/>
    <property type="project" value="UniProtKB-SubCell"/>
</dbReference>
<dbReference type="InterPro" id="IPR002104">
    <property type="entry name" value="Integrase_catalytic"/>
</dbReference>
<dbReference type="GO" id="GO:0015074">
    <property type="term" value="P:DNA integration"/>
    <property type="evidence" value="ECO:0007669"/>
    <property type="project" value="UniProtKB-KW"/>
</dbReference>
<organism evidence="6 7">
    <name type="scientific">Streptosporangium album</name>
    <dbReference type="NCBI Taxonomy" id="47479"/>
    <lineage>
        <taxon>Bacteria</taxon>
        <taxon>Bacillati</taxon>
        <taxon>Actinomycetota</taxon>
        <taxon>Actinomycetes</taxon>
        <taxon>Streptosporangiales</taxon>
        <taxon>Streptosporangiaceae</taxon>
        <taxon>Streptosporangium</taxon>
    </lineage>
</organism>